<sequence length="130" mass="13710">MDRFSTRVIGLVAFGAASTAAIAGAPAKPHWLSFPADAPLRATITLLPKQGDVGRETPIYTGYAPVLAFHPGSDDVSCRLDLGGHDAHLDPGATRTVGVDCFEVLKVRDDKLSFVVLEGGRKVGEGVLLR</sequence>
<organism evidence="4 5">
    <name type="scientific">Dyella lutea</name>
    <dbReference type="NCBI Taxonomy" id="2950441"/>
    <lineage>
        <taxon>Bacteria</taxon>
        <taxon>Pseudomonadati</taxon>
        <taxon>Pseudomonadota</taxon>
        <taxon>Gammaproteobacteria</taxon>
        <taxon>Lysobacterales</taxon>
        <taxon>Rhodanobacteraceae</taxon>
        <taxon>Dyella</taxon>
    </lineage>
</organism>
<evidence type="ECO:0000256" key="3">
    <source>
        <dbReference type="SAM" id="SignalP"/>
    </source>
</evidence>
<proteinExistence type="predicted"/>
<evidence type="ECO:0000313" key="5">
    <source>
        <dbReference type="Proteomes" id="UP001204615"/>
    </source>
</evidence>
<keyword evidence="1" id="KW-0547">Nucleotide-binding</keyword>
<feature type="chain" id="PRO_5045759469" evidence="3">
    <location>
        <begin position="24"/>
        <end position="130"/>
    </location>
</feature>
<accession>A0ABT1FAF0</accession>
<name>A0ABT1FAF0_9GAMM</name>
<gene>
    <name evidence="4" type="ORF">NC595_09725</name>
</gene>
<keyword evidence="3" id="KW-0732">Signal</keyword>
<dbReference type="RefSeq" id="WP_253566121.1">
    <property type="nucleotide sequence ID" value="NZ_JAMZEK010000002.1"/>
</dbReference>
<dbReference type="Gene3D" id="2.40.30.10">
    <property type="entry name" value="Translation factors"/>
    <property type="match status" value="1"/>
</dbReference>
<evidence type="ECO:0000313" key="4">
    <source>
        <dbReference type="EMBL" id="MCP1374339.1"/>
    </source>
</evidence>
<protein>
    <submittedName>
        <fullName evidence="4">Uncharacterized protein</fullName>
    </submittedName>
</protein>
<keyword evidence="2" id="KW-0342">GTP-binding</keyword>
<keyword evidence="5" id="KW-1185">Reference proteome</keyword>
<reference evidence="4 5" key="1">
    <citation type="submission" date="2022-06" db="EMBL/GenBank/DDBJ databases">
        <title>Dyella sp. Sa strain:Sa Genome sequencing.</title>
        <authorList>
            <person name="Park S."/>
        </authorList>
    </citation>
    <scope>NUCLEOTIDE SEQUENCE [LARGE SCALE GENOMIC DNA]</scope>
    <source>
        <strain evidence="4 5">Sa</strain>
    </source>
</reference>
<evidence type="ECO:0000256" key="1">
    <source>
        <dbReference type="ARBA" id="ARBA00022741"/>
    </source>
</evidence>
<dbReference type="SUPFAM" id="SSF50465">
    <property type="entry name" value="EF-Tu/eEF-1alpha/eIF2-gamma C-terminal domain"/>
    <property type="match status" value="1"/>
</dbReference>
<dbReference type="InterPro" id="IPR009001">
    <property type="entry name" value="Transl_elong_EF1A/Init_IF2_C"/>
</dbReference>
<evidence type="ECO:0000256" key="2">
    <source>
        <dbReference type="ARBA" id="ARBA00023134"/>
    </source>
</evidence>
<dbReference type="Proteomes" id="UP001204615">
    <property type="component" value="Unassembled WGS sequence"/>
</dbReference>
<feature type="signal peptide" evidence="3">
    <location>
        <begin position="1"/>
        <end position="23"/>
    </location>
</feature>
<comment type="caution">
    <text evidence="4">The sequence shown here is derived from an EMBL/GenBank/DDBJ whole genome shotgun (WGS) entry which is preliminary data.</text>
</comment>
<dbReference type="EMBL" id="JAMZEK010000002">
    <property type="protein sequence ID" value="MCP1374339.1"/>
    <property type="molecule type" value="Genomic_DNA"/>
</dbReference>